<feature type="active site" description="Proton acceptor" evidence="3">
    <location>
        <position position="377"/>
    </location>
</feature>
<feature type="domain" description="Epoxide hydrolase N-terminal" evidence="4">
    <location>
        <begin position="20"/>
        <end position="132"/>
    </location>
</feature>
<comment type="caution">
    <text evidence="5">The sequence shown here is derived from an EMBL/GenBank/DDBJ whole genome shotgun (WGS) entry which is preliminary data.</text>
</comment>
<dbReference type="PANTHER" id="PTHR21661">
    <property type="entry name" value="EPOXIDE HYDROLASE 1-RELATED"/>
    <property type="match status" value="1"/>
</dbReference>
<dbReference type="GO" id="GO:0004301">
    <property type="term" value="F:epoxide hydrolase activity"/>
    <property type="evidence" value="ECO:0007669"/>
    <property type="project" value="TreeGrafter"/>
</dbReference>
<evidence type="ECO:0000313" key="6">
    <source>
        <dbReference type="Proteomes" id="UP001175001"/>
    </source>
</evidence>
<dbReference type="InterPro" id="IPR029058">
    <property type="entry name" value="AB_hydrolase_fold"/>
</dbReference>
<dbReference type="SUPFAM" id="SSF53474">
    <property type="entry name" value="alpha/beta-Hydrolases"/>
    <property type="match status" value="1"/>
</dbReference>
<sequence length="401" mass="44889">MSPPLFARPPFPVSPDGALSQFKIDVPEDEVQKLKTLLKLLPIPRPNWENGHNDQTFGTPRGWLVESVDYWQNKYDWRKQEEILNSIPQFKVEVQDDDGQQYTVHFAALFSENKDAIPIHLSHGWPGSFIEFLPILLKLKEKYASAPEKLPYHVIVPSIIGFGFSSPPPLNKGFTIRDNCRIFHKAMVALGFGDRGYITQGGDLGGPIAETLAAVYEPVKAAHVNVYFVRSEGGAPGSLEQEAFERQQAFMRTGMAYAMLHATRPSTAGLTIGNSPISLLAWIGEKMLEWSDPAHVPSLDTILTNVAIYWFTGTFPTSIWCYRPLLSGTAEATGEAITNGKPKGFSWFPHEIAALSKDFIRTDKHLTHIYEHDEGGHFAALEVPDLLWADIEDFVSKVWKQ</sequence>
<dbReference type="InterPro" id="IPR016292">
    <property type="entry name" value="Epoxide_hydrolase"/>
</dbReference>
<dbReference type="Pfam" id="PF06441">
    <property type="entry name" value="EHN"/>
    <property type="match status" value="1"/>
</dbReference>
<dbReference type="InterPro" id="IPR000639">
    <property type="entry name" value="Epox_hydrolase-like"/>
</dbReference>
<evidence type="ECO:0000256" key="3">
    <source>
        <dbReference type="PIRSR" id="PIRSR001112-1"/>
    </source>
</evidence>
<accession>A0AA40CVT6</accession>
<dbReference type="Gene3D" id="3.40.50.1820">
    <property type="entry name" value="alpha/beta hydrolase"/>
    <property type="match status" value="1"/>
</dbReference>
<dbReference type="PANTHER" id="PTHR21661:SF39">
    <property type="entry name" value="HYDROLASE, PUTATIVE (AFU_ORTHOLOGUE AFUA_3G08960)-RELATED"/>
    <property type="match status" value="1"/>
</dbReference>
<reference evidence="5" key="1">
    <citation type="submission" date="2023-06" db="EMBL/GenBank/DDBJ databases">
        <title>Multi-omics analyses reveal the molecular pathogenesis toolkit of Lasiodiplodia hormozganensis, a cross-kingdom pathogen.</title>
        <authorList>
            <person name="Felix C."/>
            <person name="Meneses R."/>
            <person name="Goncalves M.F.M."/>
            <person name="Tilleman L."/>
            <person name="Duarte A.S."/>
            <person name="Jorrin-Novo J.V."/>
            <person name="Van De Peer Y."/>
            <person name="Deforce D."/>
            <person name="Van Nieuwerburgh F."/>
            <person name="Esteves A.C."/>
            <person name="Alves A."/>
        </authorList>
    </citation>
    <scope>NUCLEOTIDE SEQUENCE</scope>
    <source>
        <strain evidence="5">CBS 339.90</strain>
    </source>
</reference>
<dbReference type="PRINTS" id="PR00412">
    <property type="entry name" value="EPOXHYDRLASE"/>
</dbReference>
<dbReference type="InterPro" id="IPR010497">
    <property type="entry name" value="Epoxide_hydro_N"/>
</dbReference>
<feature type="active site" description="Nucleophile" evidence="3">
    <location>
        <position position="203"/>
    </location>
</feature>
<organism evidence="5 6">
    <name type="scientific">Lasiodiplodia hormozganensis</name>
    <dbReference type="NCBI Taxonomy" id="869390"/>
    <lineage>
        <taxon>Eukaryota</taxon>
        <taxon>Fungi</taxon>
        <taxon>Dikarya</taxon>
        <taxon>Ascomycota</taxon>
        <taxon>Pezizomycotina</taxon>
        <taxon>Dothideomycetes</taxon>
        <taxon>Dothideomycetes incertae sedis</taxon>
        <taxon>Botryosphaeriales</taxon>
        <taxon>Botryosphaeriaceae</taxon>
        <taxon>Lasiodiplodia</taxon>
    </lineage>
</organism>
<dbReference type="EMBL" id="JAUJDW010000028">
    <property type="protein sequence ID" value="KAK0653420.1"/>
    <property type="molecule type" value="Genomic_DNA"/>
</dbReference>
<dbReference type="AlphaFoldDB" id="A0AA40CVT6"/>
<comment type="similarity">
    <text evidence="1">Belongs to the peptidase S33 family.</text>
</comment>
<gene>
    <name evidence="5" type="ORF">DIS24_g6175</name>
</gene>
<evidence type="ECO:0000256" key="2">
    <source>
        <dbReference type="ARBA" id="ARBA00022801"/>
    </source>
</evidence>
<dbReference type="Proteomes" id="UP001175001">
    <property type="component" value="Unassembled WGS sequence"/>
</dbReference>
<dbReference type="GO" id="GO:0097176">
    <property type="term" value="P:epoxide metabolic process"/>
    <property type="evidence" value="ECO:0007669"/>
    <property type="project" value="TreeGrafter"/>
</dbReference>
<protein>
    <submittedName>
        <fullName evidence="5">Epoxide hydrolase</fullName>
    </submittedName>
</protein>
<dbReference type="PIRSF" id="PIRSF001112">
    <property type="entry name" value="Epoxide_hydrolase"/>
    <property type="match status" value="1"/>
</dbReference>
<feature type="active site" description="Proton donor" evidence="3">
    <location>
        <position position="322"/>
    </location>
</feature>
<name>A0AA40CVT6_9PEZI</name>
<keyword evidence="6" id="KW-1185">Reference proteome</keyword>
<keyword evidence="2 5" id="KW-0378">Hydrolase</keyword>
<evidence type="ECO:0000313" key="5">
    <source>
        <dbReference type="EMBL" id="KAK0653420.1"/>
    </source>
</evidence>
<proteinExistence type="inferred from homology"/>
<evidence type="ECO:0000259" key="4">
    <source>
        <dbReference type="Pfam" id="PF06441"/>
    </source>
</evidence>
<evidence type="ECO:0000256" key="1">
    <source>
        <dbReference type="ARBA" id="ARBA00010088"/>
    </source>
</evidence>